<protein>
    <submittedName>
        <fullName evidence="3">Aminoglycoside phosphotransferase</fullName>
    </submittedName>
</protein>
<dbReference type="Gene3D" id="3.30.200.20">
    <property type="entry name" value="Phosphorylase Kinase, domain 1"/>
    <property type="match status" value="1"/>
</dbReference>
<sequence>MSAGYCVGPTLRRGGPSSVGLVSTRPSAETHRKTRADAPDGFFQAEAAGLRWLAEAEPRGGARVVEVVAVGRQHIDLRRLVPAPATPSAAADLGRALATTHATGAAGFGSPPDGWVGQAWIGRQTQHNEPEESWGRYFAEQRVRPFVRKAVDVGHLDHAAARILDGLCDRISAGRYDDDRPPARIHGDLWAGNVVFTERGAVLIDPAAHGGHGLTDISMLMLFGCPHLEQVLTSYARAAQLDPDWRRLVPLHQLHPLATHTASHGPSYAGSLLEAARALT</sequence>
<dbReference type="KEGG" id="ica:Intca_2318"/>
<name>E6SF38_INTC7</name>
<evidence type="ECO:0000313" key="4">
    <source>
        <dbReference type="Proteomes" id="UP000008914"/>
    </source>
</evidence>
<dbReference type="AlphaFoldDB" id="E6SF38"/>
<dbReference type="EMBL" id="CP002343">
    <property type="protein sequence ID" value="ADU48827.1"/>
    <property type="molecule type" value="Genomic_DNA"/>
</dbReference>
<dbReference type="InterPro" id="IPR016477">
    <property type="entry name" value="Fructo-/Ketosamine-3-kinase"/>
</dbReference>
<evidence type="ECO:0000313" key="3">
    <source>
        <dbReference type="EMBL" id="ADU48827.1"/>
    </source>
</evidence>
<evidence type="ECO:0000256" key="1">
    <source>
        <dbReference type="PIRNR" id="PIRNR006221"/>
    </source>
</evidence>
<dbReference type="PANTHER" id="PTHR12149:SF8">
    <property type="entry name" value="PROTEIN-RIBULOSAMINE 3-KINASE"/>
    <property type="match status" value="1"/>
</dbReference>
<keyword evidence="1" id="KW-0418">Kinase</keyword>
<dbReference type="InterPro" id="IPR011009">
    <property type="entry name" value="Kinase-like_dom_sf"/>
</dbReference>
<dbReference type="HOGENOM" id="CLU_036517_0_2_11"/>
<dbReference type="STRING" id="710696.Intca_2318"/>
<keyword evidence="4" id="KW-1185">Reference proteome</keyword>
<dbReference type="PANTHER" id="PTHR12149">
    <property type="entry name" value="FRUCTOSAMINE 3 KINASE-RELATED PROTEIN"/>
    <property type="match status" value="1"/>
</dbReference>
<dbReference type="Gene3D" id="1.10.510.10">
    <property type="entry name" value="Transferase(Phosphotransferase) domain 1"/>
    <property type="match status" value="1"/>
</dbReference>
<proteinExistence type="inferred from homology"/>
<dbReference type="Pfam" id="PF03881">
    <property type="entry name" value="Fructosamin_kin"/>
    <property type="match status" value="1"/>
</dbReference>
<evidence type="ECO:0000256" key="2">
    <source>
        <dbReference type="SAM" id="MobiDB-lite"/>
    </source>
</evidence>
<organism evidence="3 4">
    <name type="scientific">Intrasporangium calvum (strain ATCC 23552 / DSM 43043 / JCM 3097 / NBRC 12989 / NCIMB 10167 / NRRL B-3866 / 7 KIP)</name>
    <dbReference type="NCBI Taxonomy" id="710696"/>
    <lineage>
        <taxon>Bacteria</taxon>
        <taxon>Bacillati</taxon>
        <taxon>Actinomycetota</taxon>
        <taxon>Actinomycetes</taxon>
        <taxon>Micrococcales</taxon>
        <taxon>Intrasporangiaceae</taxon>
        <taxon>Intrasporangium</taxon>
    </lineage>
</organism>
<feature type="region of interest" description="Disordered" evidence="2">
    <location>
        <begin position="15"/>
        <end position="34"/>
    </location>
</feature>
<comment type="similarity">
    <text evidence="1">Belongs to the fructosamine kinase family.</text>
</comment>
<dbReference type="Gene3D" id="1.20.1270.240">
    <property type="match status" value="1"/>
</dbReference>
<keyword evidence="1" id="KW-0808">Transferase</keyword>
<dbReference type="eggNOG" id="COG3001">
    <property type="taxonomic scope" value="Bacteria"/>
</dbReference>
<accession>E6SF38</accession>
<dbReference type="PIRSF" id="PIRSF006221">
    <property type="entry name" value="Ketosamine-3-kinase"/>
    <property type="match status" value="1"/>
</dbReference>
<dbReference type="SUPFAM" id="SSF56112">
    <property type="entry name" value="Protein kinase-like (PK-like)"/>
    <property type="match status" value="1"/>
</dbReference>
<dbReference type="Proteomes" id="UP000008914">
    <property type="component" value="Chromosome"/>
</dbReference>
<reference evidence="3 4" key="1">
    <citation type="journal article" date="2010" name="Stand. Genomic Sci.">
        <title>Complete genome sequence of Intrasporangium calvum type strain (7 KIP).</title>
        <authorList>
            <person name="Del Rio T.G."/>
            <person name="Chertkov O."/>
            <person name="Yasawong M."/>
            <person name="Lucas S."/>
            <person name="Deshpande S."/>
            <person name="Cheng J.F."/>
            <person name="Detter C."/>
            <person name="Tapia R."/>
            <person name="Han C."/>
            <person name="Goodwin L."/>
            <person name="Pitluck S."/>
            <person name="Liolios K."/>
            <person name="Ivanova N."/>
            <person name="Mavromatis K."/>
            <person name="Pati A."/>
            <person name="Chen A."/>
            <person name="Palaniappan K."/>
            <person name="Land M."/>
            <person name="Hauser L."/>
            <person name="Chang Y.J."/>
            <person name="Jeffries C.D."/>
            <person name="Rohde M."/>
            <person name="Pukall R."/>
            <person name="Sikorski J."/>
            <person name="Goker M."/>
            <person name="Woyke T."/>
            <person name="Bristow J."/>
            <person name="Eisen J.A."/>
            <person name="Markowitz V."/>
            <person name="Hugenholtz P."/>
            <person name="Kyrpides N.C."/>
            <person name="Klenk H.P."/>
            <person name="Lapidus A."/>
        </authorList>
    </citation>
    <scope>NUCLEOTIDE SEQUENCE [LARGE SCALE GENOMIC DNA]</scope>
    <source>
        <strain evidence="4">ATCC 23552 / DSM 43043 / JCM 3097 / NBRC 12989 / 7 KIP</strain>
    </source>
</reference>
<gene>
    <name evidence="3" type="ordered locus">Intca_2318</name>
</gene>
<dbReference type="GO" id="GO:0016301">
    <property type="term" value="F:kinase activity"/>
    <property type="evidence" value="ECO:0007669"/>
    <property type="project" value="UniProtKB-UniRule"/>
</dbReference>